<evidence type="ECO:0000256" key="2">
    <source>
        <dbReference type="SAM" id="Phobius"/>
    </source>
</evidence>
<accession>A0A816EW85</accession>
<feature type="region of interest" description="Disordered" evidence="1">
    <location>
        <begin position="148"/>
        <end position="184"/>
    </location>
</feature>
<evidence type="ECO:0000313" key="3">
    <source>
        <dbReference type="EMBL" id="CAF1651176.1"/>
    </source>
</evidence>
<dbReference type="Proteomes" id="UP000663834">
    <property type="component" value="Unassembled WGS sequence"/>
</dbReference>
<evidence type="ECO:0000256" key="1">
    <source>
        <dbReference type="SAM" id="MobiDB-lite"/>
    </source>
</evidence>
<evidence type="ECO:0000313" key="5">
    <source>
        <dbReference type="Proteomes" id="UP000663834"/>
    </source>
</evidence>
<proteinExistence type="predicted"/>
<dbReference type="AlphaFoldDB" id="A0A816EW85"/>
<comment type="caution">
    <text evidence="3">The sequence shown here is derived from an EMBL/GenBank/DDBJ whole genome shotgun (WGS) entry which is preliminary data.</text>
</comment>
<sequence>MWNQRRESRMGCQSFAWWVVGISAVLFVVGIIVGSMLASAYVENSQERKLYTNTNCLLVNYSSASHTCESCIRDYCFNYQCFDEIFYVSYFIFNGTLVNSTFAIYGKDTQHKQTQIGAYYPCFYATKQEFPVTPLSSNSGIGLNSVEFRESDEAMPESDEAIPESGEAISESDEPVPESDSVHI</sequence>
<name>A0A816EW85_9BILA</name>
<feature type="transmembrane region" description="Helical" evidence="2">
    <location>
        <begin position="15"/>
        <end position="42"/>
    </location>
</feature>
<feature type="compositionally biased region" description="Acidic residues" evidence="1">
    <location>
        <begin position="153"/>
        <end position="162"/>
    </location>
</feature>
<keyword evidence="2" id="KW-0472">Membrane</keyword>
<reference evidence="3" key="1">
    <citation type="submission" date="2021-02" db="EMBL/GenBank/DDBJ databases">
        <authorList>
            <person name="Nowell W R."/>
        </authorList>
    </citation>
    <scope>NUCLEOTIDE SEQUENCE</scope>
</reference>
<evidence type="ECO:0000313" key="4">
    <source>
        <dbReference type="EMBL" id="CAF2152326.1"/>
    </source>
</evidence>
<evidence type="ECO:0008006" key="6">
    <source>
        <dbReference type="Google" id="ProtNLM"/>
    </source>
</evidence>
<dbReference type="EMBL" id="CAJNRE010017186">
    <property type="protein sequence ID" value="CAF2152326.1"/>
    <property type="molecule type" value="Genomic_DNA"/>
</dbReference>
<dbReference type="EMBL" id="CAJNOW010016610">
    <property type="protein sequence ID" value="CAF1651176.1"/>
    <property type="molecule type" value="Genomic_DNA"/>
</dbReference>
<keyword evidence="2" id="KW-1133">Transmembrane helix</keyword>
<gene>
    <name evidence="3" type="ORF">KQP761_LOCUS30001</name>
    <name evidence="4" type="ORF">MBJ925_LOCUS31499</name>
</gene>
<keyword evidence="2" id="KW-0812">Transmembrane</keyword>
<protein>
    <recommendedName>
        <fullName evidence="6">Transmembrane protein</fullName>
    </recommendedName>
</protein>
<organism evidence="3 5">
    <name type="scientific">Rotaria magnacalcarata</name>
    <dbReference type="NCBI Taxonomy" id="392030"/>
    <lineage>
        <taxon>Eukaryota</taxon>
        <taxon>Metazoa</taxon>
        <taxon>Spiralia</taxon>
        <taxon>Gnathifera</taxon>
        <taxon>Rotifera</taxon>
        <taxon>Eurotatoria</taxon>
        <taxon>Bdelloidea</taxon>
        <taxon>Philodinida</taxon>
        <taxon>Philodinidae</taxon>
        <taxon>Rotaria</taxon>
    </lineage>
</organism>
<dbReference type="Proteomes" id="UP000663824">
    <property type="component" value="Unassembled WGS sequence"/>
</dbReference>